<dbReference type="OrthoDB" id="374045at2759"/>
<evidence type="ECO:0008006" key="3">
    <source>
        <dbReference type="Google" id="ProtNLM"/>
    </source>
</evidence>
<dbReference type="Proteomes" id="UP001165190">
    <property type="component" value="Unassembled WGS sequence"/>
</dbReference>
<evidence type="ECO:0000313" key="2">
    <source>
        <dbReference type="Proteomes" id="UP001165190"/>
    </source>
</evidence>
<dbReference type="EMBL" id="BSYR01000003">
    <property type="protein sequence ID" value="GMI64609.1"/>
    <property type="molecule type" value="Genomic_DNA"/>
</dbReference>
<comment type="caution">
    <text evidence="1">The sequence shown here is derived from an EMBL/GenBank/DDBJ whole genome shotgun (WGS) entry which is preliminary data.</text>
</comment>
<reference evidence="1" key="1">
    <citation type="submission" date="2023-05" db="EMBL/GenBank/DDBJ databases">
        <title>Genome and transcriptome analyses reveal genes involved in the formation of fine ridges on petal epidermal cells in Hibiscus trionum.</title>
        <authorList>
            <person name="Koshimizu S."/>
            <person name="Masuda S."/>
            <person name="Ishii T."/>
            <person name="Shirasu K."/>
            <person name="Hoshino A."/>
            <person name="Arita M."/>
        </authorList>
    </citation>
    <scope>NUCLEOTIDE SEQUENCE</scope>
    <source>
        <strain evidence="1">Hamamatsu line</strain>
    </source>
</reference>
<organism evidence="1 2">
    <name type="scientific">Hibiscus trionum</name>
    <name type="common">Flower of an hour</name>
    <dbReference type="NCBI Taxonomy" id="183268"/>
    <lineage>
        <taxon>Eukaryota</taxon>
        <taxon>Viridiplantae</taxon>
        <taxon>Streptophyta</taxon>
        <taxon>Embryophyta</taxon>
        <taxon>Tracheophyta</taxon>
        <taxon>Spermatophyta</taxon>
        <taxon>Magnoliopsida</taxon>
        <taxon>eudicotyledons</taxon>
        <taxon>Gunneridae</taxon>
        <taxon>Pentapetalae</taxon>
        <taxon>rosids</taxon>
        <taxon>malvids</taxon>
        <taxon>Malvales</taxon>
        <taxon>Malvaceae</taxon>
        <taxon>Malvoideae</taxon>
        <taxon>Hibiscus</taxon>
    </lineage>
</organism>
<accession>A0A9W7LHU3</accession>
<name>A0A9W7LHU3_HIBTR</name>
<dbReference type="AlphaFoldDB" id="A0A9W7LHU3"/>
<evidence type="ECO:0000313" key="1">
    <source>
        <dbReference type="EMBL" id="GMI64609.1"/>
    </source>
</evidence>
<protein>
    <recommendedName>
        <fullName evidence="3">DHHA2 domain-containing protein</fullName>
    </recommendedName>
</protein>
<dbReference type="InterPro" id="IPR038222">
    <property type="entry name" value="DHHA2_dom_sf"/>
</dbReference>
<sequence>MVSHVGMSSIGISVEQLLARGDASTREIKLFRQMEKLGLLMIVSGYYDEQKNFKREILVSTESVEVMKKLLLFNSNAYQLPLKALHQPGHGEEMSAFEIDKFTSRKTIERFLEEFGGTSTSVPSRPKQHHQHE</sequence>
<proteinExistence type="predicted"/>
<dbReference type="Gene3D" id="3.10.310.20">
    <property type="entry name" value="DHHA2 domain"/>
    <property type="match status" value="1"/>
</dbReference>
<gene>
    <name evidence="1" type="ORF">HRI_000130200</name>
</gene>
<keyword evidence="2" id="KW-1185">Reference proteome</keyword>